<comment type="caution">
    <text evidence="1">The sequence shown here is derived from an EMBL/GenBank/DDBJ whole genome shotgun (WGS) entry which is preliminary data.</text>
</comment>
<evidence type="ECO:0000313" key="2">
    <source>
        <dbReference type="Proteomes" id="UP000246702"/>
    </source>
</evidence>
<dbReference type="STRING" id="1450535.A0A317WL74"/>
<proteinExistence type="predicted"/>
<dbReference type="OrthoDB" id="4966at2759"/>
<sequence length="232" mass="27521">MITHRDHVTKEIFHLLHTAGYPLPLICSLSVHKLWFLMDIPDNARREWTIRNPRIWQDGDIFFAILFLVQVDMYLRERRGQRTNSIRRLIMAQPTLTFLRDYMRSWVLNSNIDLFAAFVRWRYVPKAGDEGLQFFGVPYEMAGELQFEGYGRPRSNGVGMERKVKLVRPDELVLREMERRGLCMQDMYRDFFLLGQGGKYFPVERMGVSWVKEVMAAAEGMGWNWMDMVRLD</sequence>
<evidence type="ECO:0000313" key="1">
    <source>
        <dbReference type="EMBL" id="PWY86461.1"/>
    </source>
</evidence>
<dbReference type="EMBL" id="MSFK01000015">
    <property type="protein sequence ID" value="PWY86461.1"/>
    <property type="molecule type" value="Genomic_DNA"/>
</dbReference>
<gene>
    <name evidence="1" type="ORF">BO94DRAFT_83397</name>
</gene>
<organism evidence="1 2">
    <name type="scientific">Aspergillus sclerotioniger CBS 115572</name>
    <dbReference type="NCBI Taxonomy" id="1450535"/>
    <lineage>
        <taxon>Eukaryota</taxon>
        <taxon>Fungi</taxon>
        <taxon>Dikarya</taxon>
        <taxon>Ascomycota</taxon>
        <taxon>Pezizomycotina</taxon>
        <taxon>Eurotiomycetes</taxon>
        <taxon>Eurotiomycetidae</taxon>
        <taxon>Eurotiales</taxon>
        <taxon>Aspergillaceae</taxon>
        <taxon>Aspergillus</taxon>
        <taxon>Aspergillus subgen. Circumdati</taxon>
    </lineage>
</organism>
<dbReference type="RefSeq" id="XP_025467052.1">
    <property type="nucleotide sequence ID" value="XM_025617697.1"/>
</dbReference>
<protein>
    <submittedName>
        <fullName evidence="1">Uncharacterized protein</fullName>
    </submittedName>
</protein>
<dbReference type="GeneID" id="37119840"/>
<reference evidence="1 2" key="1">
    <citation type="submission" date="2016-12" db="EMBL/GenBank/DDBJ databases">
        <title>The genomes of Aspergillus section Nigri reveals drivers in fungal speciation.</title>
        <authorList>
            <consortium name="DOE Joint Genome Institute"/>
            <person name="Vesth T.C."/>
            <person name="Nybo J."/>
            <person name="Theobald S."/>
            <person name="Brandl J."/>
            <person name="Frisvad J.C."/>
            <person name="Nielsen K.F."/>
            <person name="Lyhne E.K."/>
            <person name="Kogle M.E."/>
            <person name="Kuo A."/>
            <person name="Riley R."/>
            <person name="Clum A."/>
            <person name="Nolan M."/>
            <person name="Lipzen A."/>
            <person name="Salamov A."/>
            <person name="Henrissat B."/>
            <person name="Wiebenga A."/>
            <person name="De Vries R.P."/>
            <person name="Grigoriev I.V."/>
            <person name="Mortensen U.H."/>
            <person name="Andersen M.R."/>
            <person name="Baker S.E."/>
        </authorList>
    </citation>
    <scope>NUCLEOTIDE SEQUENCE [LARGE SCALE GENOMIC DNA]</scope>
    <source>
        <strain evidence="1 2">CBS 115572</strain>
    </source>
</reference>
<name>A0A317WL74_9EURO</name>
<dbReference type="Proteomes" id="UP000246702">
    <property type="component" value="Unassembled WGS sequence"/>
</dbReference>
<accession>A0A317WL74</accession>
<keyword evidence="2" id="KW-1185">Reference proteome</keyword>
<dbReference type="AlphaFoldDB" id="A0A317WL74"/>